<sequence length="233" mass="24976">MQSHRLAPEDRLREGSRSARDNAAIRGHSAAARATTAARATRSASMSVPSGGGKEHPSPPTPPSTEAGRTRLRDEQLRQLRELFLRFDLDGDGSLTMLEIAALLRSLGLRPAAGDEIHTLIASMDVDGNGTVEFDELTSSLSQLLLGPCRPSVSVDPEQLAEAFRGFDRDGNGYISAAELARSMARMGHPICYAELTEMMREADTDGDGSISFEEFTAIMAKSAVDFLGLAAL</sequence>
<organism evidence="1 2">
    <name type="scientific">Avena sativa</name>
    <name type="common">Oat</name>
    <dbReference type="NCBI Taxonomy" id="4498"/>
    <lineage>
        <taxon>Eukaryota</taxon>
        <taxon>Viridiplantae</taxon>
        <taxon>Streptophyta</taxon>
        <taxon>Embryophyta</taxon>
        <taxon>Tracheophyta</taxon>
        <taxon>Spermatophyta</taxon>
        <taxon>Magnoliopsida</taxon>
        <taxon>Liliopsida</taxon>
        <taxon>Poales</taxon>
        <taxon>Poaceae</taxon>
        <taxon>BOP clade</taxon>
        <taxon>Pooideae</taxon>
        <taxon>Poodae</taxon>
        <taxon>Poeae</taxon>
        <taxon>Poeae Chloroplast Group 1 (Aveneae type)</taxon>
        <taxon>Aveninae</taxon>
        <taxon>Avena</taxon>
    </lineage>
</organism>
<protein>
    <submittedName>
        <fullName evidence="1">Uncharacterized protein</fullName>
    </submittedName>
</protein>
<dbReference type="Proteomes" id="UP001732700">
    <property type="component" value="Chromosome 3A"/>
</dbReference>
<evidence type="ECO:0000313" key="1">
    <source>
        <dbReference type="EnsemblPlants" id="AVESA.00010b.r2.3AG0437310.1.CDS.1"/>
    </source>
</evidence>
<accession>A0ACD5VIJ5</accession>
<name>A0ACD5VIJ5_AVESA</name>
<evidence type="ECO:0000313" key="2">
    <source>
        <dbReference type="Proteomes" id="UP001732700"/>
    </source>
</evidence>
<reference evidence="1" key="1">
    <citation type="submission" date="2021-05" db="EMBL/GenBank/DDBJ databases">
        <authorList>
            <person name="Scholz U."/>
            <person name="Mascher M."/>
            <person name="Fiebig A."/>
        </authorList>
    </citation>
    <scope>NUCLEOTIDE SEQUENCE [LARGE SCALE GENOMIC DNA]</scope>
</reference>
<reference evidence="1" key="2">
    <citation type="submission" date="2025-09" db="UniProtKB">
        <authorList>
            <consortium name="EnsemblPlants"/>
        </authorList>
    </citation>
    <scope>IDENTIFICATION</scope>
</reference>
<proteinExistence type="predicted"/>
<dbReference type="EnsemblPlants" id="AVESA.00010b.r2.3AG0437310.1">
    <property type="protein sequence ID" value="AVESA.00010b.r2.3AG0437310.1.CDS.1"/>
    <property type="gene ID" value="AVESA.00010b.r2.3AG0437310"/>
</dbReference>
<keyword evidence="2" id="KW-1185">Reference proteome</keyword>